<evidence type="ECO:0000313" key="3">
    <source>
        <dbReference type="EMBL" id="EGD78795.1"/>
    </source>
</evidence>
<feature type="region of interest" description="Disordered" evidence="1">
    <location>
        <begin position="199"/>
        <end position="242"/>
    </location>
</feature>
<dbReference type="InterPro" id="IPR001401">
    <property type="entry name" value="Dynamin_GTPase"/>
</dbReference>
<dbReference type="InterPro" id="IPR045063">
    <property type="entry name" value="Dynamin_N"/>
</dbReference>
<dbReference type="InterPro" id="IPR030381">
    <property type="entry name" value="G_DYNAMIN_dom"/>
</dbReference>
<evidence type="ECO:0000313" key="4">
    <source>
        <dbReference type="Proteomes" id="UP000007799"/>
    </source>
</evidence>
<dbReference type="GO" id="GO:0006897">
    <property type="term" value="P:endocytosis"/>
    <property type="evidence" value="ECO:0007669"/>
    <property type="project" value="TreeGrafter"/>
</dbReference>
<dbReference type="KEGG" id="sre:PTSG_01771"/>
<dbReference type="SUPFAM" id="SSF52540">
    <property type="entry name" value="P-loop containing nucleoside triphosphate hydrolases"/>
    <property type="match status" value="1"/>
</dbReference>
<dbReference type="PRINTS" id="PR00195">
    <property type="entry name" value="DYNAMIN"/>
</dbReference>
<dbReference type="GO" id="GO:0005525">
    <property type="term" value="F:GTP binding"/>
    <property type="evidence" value="ECO:0007669"/>
    <property type="project" value="InterPro"/>
</dbReference>
<reference evidence="3" key="1">
    <citation type="submission" date="2009-08" db="EMBL/GenBank/DDBJ databases">
        <title>Annotation of Salpingoeca rosetta.</title>
        <authorList>
            <consortium name="The Broad Institute Genome Sequencing Platform"/>
            <person name="Russ C."/>
            <person name="Cuomo C."/>
            <person name="Burger G."/>
            <person name="Gray M.W."/>
            <person name="Holland P.W.H."/>
            <person name="King N."/>
            <person name="Lang F.B.F."/>
            <person name="Roger A.J."/>
            <person name="Ruiz-Trillo I."/>
            <person name="Young S.K."/>
            <person name="Zeng Q."/>
            <person name="Gargeya S."/>
            <person name="Alvarado L."/>
            <person name="Berlin A."/>
            <person name="Chapman S.B."/>
            <person name="Chen Z."/>
            <person name="Freedman E."/>
            <person name="Gellesch M."/>
            <person name="Goldberg J."/>
            <person name="Griggs A."/>
            <person name="Gujja S."/>
            <person name="Heilman E."/>
            <person name="Heiman D."/>
            <person name="Howarth C."/>
            <person name="Mehta T."/>
            <person name="Neiman D."/>
            <person name="Pearson M."/>
            <person name="Roberts A."/>
            <person name="Saif S."/>
            <person name="Shea T."/>
            <person name="Shenoy N."/>
            <person name="Sisk P."/>
            <person name="Stolte C."/>
            <person name="Sykes S."/>
            <person name="White J."/>
            <person name="Yandava C."/>
            <person name="Haas B."/>
            <person name="Nusbaum C."/>
            <person name="Birren B."/>
        </authorList>
    </citation>
    <scope>NUCLEOTIDE SEQUENCE [LARGE SCALE GENOMIC DNA]</scope>
    <source>
        <strain evidence="3">ATCC 50818</strain>
    </source>
</reference>
<dbReference type="GeneID" id="16078346"/>
<keyword evidence="4" id="KW-1185">Reference proteome</keyword>
<feature type="compositionally biased region" description="Low complexity" evidence="1">
    <location>
        <begin position="33"/>
        <end position="48"/>
    </location>
</feature>
<dbReference type="eggNOG" id="KOG0447">
    <property type="taxonomic scope" value="Eukaryota"/>
</dbReference>
<dbReference type="RefSeq" id="XP_004997751.1">
    <property type="nucleotide sequence ID" value="XM_004997694.1"/>
</dbReference>
<dbReference type="SMART" id="SM00053">
    <property type="entry name" value="DYNc"/>
    <property type="match status" value="1"/>
</dbReference>
<dbReference type="GO" id="GO:0000266">
    <property type="term" value="P:mitochondrial fission"/>
    <property type="evidence" value="ECO:0007669"/>
    <property type="project" value="TreeGrafter"/>
</dbReference>
<evidence type="ECO:0000256" key="1">
    <source>
        <dbReference type="SAM" id="MobiDB-lite"/>
    </source>
</evidence>
<dbReference type="GO" id="GO:0005874">
    <property type="term" value="C:microtubule"/>
    <property type="evidence" value="ECO:0007669"/>
    <property type="project" value="TreeGrafter"/>
</dbReference>
<dbReference type="GO" id="GO:0048312">
    <property type="term" value="P:intracellular distribution of mitochondria"/>
    <property type="evidence" value="ECO:0007669"/>
    <property type="project" value="TreeGrafter"/>
</dbReference>
<dbReference type="GO" id="GO:0003924">
    <property type="term" value="F:GTPase activity"/>
    <property type="evidence" value="ECO:0007669"/>
    <property type="project" value="InterPro"/>
</dbReference>
<dbReference type="PANTHER" id="PTHR11566">
    <property type="entry name" value="DYNAMIN"/>
    <property type="match status" value="1"/>
</dbReference>
<dbReference type="GO" id="GO:0031966">
    <property type="term" value="C:mitochondrial membrane"/>
    <property type="evidence" value="ECO:0007669"/>
    <property type="project" value="TreeGrafter"/>
</dbReference>
<dbReference type="InParanoid" id="F2TYX1"/>
<dbReference type="AlphaFoldDB" id="F2TYX1"/>
<name>F2TYX1_SALR5</name>
<feature type="region of interest" description="Disordered" evidence="1">
    <location>
        <begin position="20"/>
        <end position="67"/>
    </location>
</feature>
<dbReference type="STRING" id="946362.F2TYX1"/>
<dbReference type="PROSITE" id="PS51718">
    <property type="entry name" value="G_DYNAMIN_2"/>
    <property type="match status" value="1"/>
</dbReference>
<accession>F2TYX1</accession>
<gene>
    <name evidence="3" type="ORF">PTSG_01771</name>
</gene>
<dbReference type="CDD" id="cd08771">
    <property type="entry name" value="DLP_1"/>
    <property type="match status" value="1"/>
</dbReference>
<dbReference type="InterPro" id="IPR022812">
    <property type="entry name" value="Dynamin"/>
</dbReference>
<dbReference type="Gene3D" id="3.40.50.300">
    <property type="entry name" value="P-loop containing nucleotide triphosphate hydrolases"/>
    <property type="match status" value="1"/>
</dbReference>
<dbReference type="GO" id="GO:0008053">
    <property type="term" value="P:mitochondrial fusion"/>
    <property type="evidence" value="ECO:0007669"/>
    <property type="project" value="TreeGrafter"/>
</dbReference>
<feature type="compositionally biased region" description="Basic residues" evidence="1">
    <location>
        <begin position="22"/>
        <end position="32"/>
    </location>
</feature>
<evidence type="ECO:0000259" key="2">
    <source>
        <dbReference type="PROSITE" id="PS51718"/>
    </source>
</evidence>
<feature type="compositionally biased region" description="Low complexity" evidence="1">
    <location>
        <begin position="55"/>
        <end position="67"/>
    </location>
</feature>
<sequence>MMQRGVGRASAALRQAIQQPLRQHHNKPHSCRAPRQQQPASQQPQPRQQCRHYHQQPQQAPAAQAQPVRRQARWFGVLSSQATGTTRATAAARSGLTAQRRHASAGVLASLFVLSRRAVLYPAIVIGGIGAAAGEIKKHIPDMELPPGISDLSEGVDGILGYLRTEMGHVRARMTPGIADEHGNIKPHVGLVPTAHCTAASEDDGTTGGDGDPSTPPAGAGDGDDDDNSATGRNSVREEEHRQLVEELRAQVQQGQEAIDALQQAMRKLREEKETEIALLHEQLADLQEQLNNSNDAAQQELQAERARLHKVIDQLKAENEELHRLQIIRQQKGAHTRQKRAIDLFAEILDLRSQVDSSFDAQERLPRVVVVGDQSAGKTSVLEVLVRARIFPRGAGEMMTRAPIQVTMSEGAHHVARIRDEDVVYNLRSDADLRKLRDRIEDRMLKSLDAENVVSSRTLALELEGPGLQPMVLVDLPGIIQHHTRGMPTTTKNSILGMCKAHIANPNAIILCIQDASRDAESSSVADLVREADPEGDRTVFVLTKVDLAEKLSISKQKLRATLNGERFNMHARAYFAVVTGTANPNDSIDTIRRTERQYFASSPFFKSSQVGTDKLGTDNLSRMVSDIFWERVRETETEEKKNYNKRGA</sequence>
<dbReference type="EMBL" id="GL832957">
    <property type="protein sequence ID" value="EGD78795.1"/>
    <property type="molecule type" value="Genomic_DNA"/>
</dbReference>
<proteinExistence type="predicted"/>
<protein>
    <recommendedName>
        <fullName evidence="2">Dynamin-type G domain-containing protein</fullName>
    </recommendedName>
</protein>
<dbReference type="GO" id="GO:0008017">
    <property type="term" value="F:microtubule binding"/>
    <property type="evidence" value="ECO:0007669"/>
    <property type="project" value="TreeGrafter"/>
</dbReference>
<organism evidence="4">
    <name type="scientific">Salpingoeca rosetta (strain ATCC 50818 / BSB-021)</name>
    <dbReference type="NCBI Taxonomy" id="946362"/>
    <lineage>
        <taxon>Eukaryota</taxon>
        <taxon>Choanoflagellata</taxon>
        <taxon>Craspedida</taxon>
        <taxon>Salpingoecidae</taxon>
        <taxon>Salpingoeca</taxon>
    </lineage>
</organism>
<dbReference type="Pfam" id="PF00350">
    <property type="entry name" value="Dynamin_N"/>
    <property type="match status" value="1"/>
</dbReference>
<dbReference type="GO" id="GO:0016559">
    <property type="term" value="P:peroxisome fission"/>
    <property type="evidence" value="ECO:0007669"/>
    <property type="project" value="TreeGrafter"/>
</dbReference>
<dbReference type="GO" id="GO:0005758">
    <property type="term" value="C:mitochondrial intermembrane space"/>
    <property type="evidence" value="ECO:0007669"/>
    <property type="project" value="TreeGrafter"/>
</dbReference>
<dbReference type="PANTHER" id="PTHR11566:SF67">
    <property type="entry name" value="DYNAMIN-LIKE 120 KDA PROTEIN, MITOCHONDRIAL"/>
    <property type="match status" value="1"/>
</dbReference>
<dbReference type="InterPro" id="IPR027417">
    <property type="entry name" value="P-loop_NTPase"/>
</dbReference>
<dbReference type="Proteomes" id="UP000007799">
    <property type="component" value="Unassembled WGS sequence"/>
</dbReference>
<dbReference type="OrthoDB" id="415706at2759"/>
<feature type="domain" description="Dynamin-type G" evidence="2">
    <location>
        <begin position="363"/>
        <end position="641"/>
    </location>
</feature>